<dbReference type="InterPro" id="IPR036611">
    <property type="entry name" value="Trigger_fac_ribosome-bd_sf"/>
</dbReference>
<feature type="domain" description="Trigger factor ribosome-binding bacterial" evidence="10">
    <location>
        <begin position="6"/>
        <end position="150"/>
    </location>
</feature>
<organism evidence="12 13">
    <name type="scientific">Treponema pallidum subsp. pertenue (strain Gauthier)</name>
    <dbReference type="NCBI Taxonomy" id="491080"/>
    <lineage>
        <taxon>Bacteria</taxon>
        <taxon>Pseudomonadati</taxon>
        <taxon>Spirochaetota</taxon>
        <taxon>Spirochaetia</taxon>
        <taxon>Spirochaetales</taxon>
        <taxon>Treponemataceae</taxon>
        <taxon>Treponema</taxon>
    </lineage>
</organism>
<protein>
    <recommendedName>
        <fullName evidence="4 9">Trigger factor</fullName>
        <shortName evidence="9">TF</shortName>
        <ecNumber evidence="3 9">5.2.1.8</ecNumber>
    </recommendedName>
    <alternativeName>
        <fullName evidence="8 9">PPIase</fullName>
    </alternativeName>
</protein>
<dbReference type="EC" id="5.2.1.8" evidence="3 9"/>
<evidence type="ECO:0000256" key="2">
    <source>
        <dbReference type="ARBA" id="ARBA00005464"/>
    </source>
</evidence>
<evidence type="ECO:0000256" key="4">
    <source>
        <dbReference type="ARBA" id="ARBA00016902"/>
    </source>
</evidence>
<evidence type="ECO:0000313" key="13">
    <source>
        <dbReference type="Proteomes" id="UP000008192"/>
    </source>
</evidence>
<dbReference type="InterPro" id="IPR046357">
    <property type="entry name" value="PPIase_dom_sf"/>
</dbReference>
<evidence type="ECO:0000256" key="7">
    <source>
        <dbReference type="ARBA" id="ARBA00023235"/>
    </source>
</evidence>
<dbReference type="GO" id="GO:0015031">
    <property type="term" value="P:protein transport"/>
    <property type="evidence" value="ECO:0007669"/>
    <property type="project" value="UniProtKB-UniRule"/>
</dbReference>
<comment type="domain">
    <text evidence="9">Consists of 3 domains; the N-terminus binds the ribosome, the middle domain has PPIase activity, while the C-terminus has intrinsic chaperone activity on its own.</text>
</comment>
<evidence type="ECO:0000313" key="12">
    <source>
        <dbReference type="EMBL" id="AEZ59765.1"/>
    </source>
</evidence>
<dbReference type="Pfam" id="PF05697">
    <property type="entry name" value="Trigger_N"/>
    <property type="match status" value="1"/>
</dbReference>
<keyword evidence="7 9" id="KW-0413">Isomerase</keyword>
<dbReference type="Gene3D" id="3.30.70.1050">
    <property type="entry name" value="Trigger factor ribosome-binding domain"/>
    <property type="match status" value="1"/>
</dbReference>
<dbReference type="InterPro" id="IPR027304">
    <property type="entry name" value="Trigger_fact/SurA_dom_sf"/>
</dbReference>
<dbReference type="Pfam" id="PF05698">
    <property type="entry name" value="Trigger_C"/>
    <property type="match status" value="1"/>
</dbReference>
<dbReference type="SUPFAM" id="SSF54534">
    <property type="entry name" value="FKBP-like"/>
    <property type="match status" value="1"/>
</dbReference>
<dbReference type="KEGG" id="tpg:TPEGAU_0506"/>
<keyword evidence="5 9" id="KW-0697">Rotamase</keyword>
<evidence type="ECO:0000259" key="10">
    <source>
        <dbReference type="Pfam" id="PF05697"/>
    </source>
</evidence>
<dbReference type="Gene3D" id="3.10.50.40">
    <property type="match status" value="1"/>
</dbReference>
<name>A0AAU8PIL1_TREPG</name>
<gene>
    <name evidence="9 12" type="primary">tig</name>
    <name evidence="12" type="ordered locus">TPEGAU_0506</name>
</gene>
<dbReference type="NCBIfam" id="TIGR00115">
    <property type="entry name" value="tig"/>
    <property type="match status" value="1"/>
</dbReference>
<evidence type="ECO:0000256" key="1">
    <source>
        <dbReference type="ARBA" id="ARBA00000971"/>
    </source>
</evidence>
<dbReference type="GO" id="GO:0005737">
    <property type="term" value="C:cytoplasm"/>
    <property type="evidence" value="ECO:0007669"/>
    <property type="project" value="UniProtKB-SubCell"/>
</dbReference>
<keyword evidence="6 9" id="KW-0143">Chaperone</keyword>
<comment type="function">
    <text evidence="9">Involved in protein export. Acts as a chaperone by maintaining the newly synthesized protein in an open conformation. Functions as a peptidyl-prolyl cis-trans isomerase.</text>
</comment>
<accession>A0AAU8PIL1</accession>
<comment type="subcellular location">
    <subcellularLocation>
        <location evidence="9">Cytoplasm</location>
    </subcellularLocation>
    <text evidence="9">About half TF is bound to the ribosome near the polypeptide exit tunnel while the other half is free in the cytoplasm.</text>
</comment>
<dbReference type="GO" id="GO:0043022">
    <property type="term" value="F:ribosome binding"/>
    <property type="evidence" value="ECO:0007669"/>
    <property type="project" value="TreeGrafter"/>
</dbReference>
<dbReference type="PANTHER" id="PTHR30560">
    <property type="entry name" value="TRIGGER FACTOR CHAPERONE AND PEPTIDYL-PROLYL CIS/TRANS ISOMERASE"/>
    <property type="match status" value="1"/>
</dbReference>
<dbReference type="GO" id="GO:0003755">
    <property type="term" value="F:peptidyl-prolyl cis-trans isomerase activity"/>
    <property type="evidence" value="ECO:0007669"/>
    <property type="project" value="UniProtKB-UniRule"/>
</dbReference>
<dbReference type="EMBL" id="CP002376">
    <property type="protein sequence ID" value="AEZ59765.1"/>
    <property type="molecule type" value="Genomic_DNA"/>
</dbReference>
<sequence length="442" mass="49991">MELQKKFTALAQSQVELEVVVAREDAQRHYQRFVEEYLERARLPGFRKGKVPLAVLERKYGSAIRQDAAAALMEKALEEGFAQASQDSQPLPISRPSLKKKPVFDPDEDFSFAVIYDVFPSVELRNTSGFSLSVPTVSVTEEDVSRELTRIQERNALVTDKGADSCAEVGDIATVDYHEVYDSGAVRPGTERAGVVFTLGVEEGPFALGQDILGMKLGQRCLFAKRAGMLKDEAAQVRVTLKALKQRQLPSLDDELAQDVSDAFRTLDDLTRSVRQNLAEALEAALHEYKRRQLLRILVRENPFSLPESLVVGEMESRWALVMRQFGVSLSGAPQNKLQFFQQWRPEVEEHLKQRVIVELLLKQEQVSVSAEEFETEYVRIASKTGSKEERVREYYAGEEKRRALCEGIRERKLCQKLLGRCVTECGPEQSLTDFLQEQSRA</sequence>
<proteinExistence type="inferred from homology"/>
<evidence type="ECO:0000259" key="11">
    <source>
        <dbReference type="Pfam" id="PF05698"/>
    </source>
</evidence>
<dbReference type="InterPro" id="IPR008880">
    <property type="entry name" value="Trigger_fac_C"/>
</dbReference>
<keyword evidence="9" id="KW-0132">Cell division</keyword>
<dbReference type="InterPro" id="IPR005215">
    <property type="entry name" value="Trig_fac"/>
</dbReference>
<evidence type="ECO:0000256" key="5">
    <source>
        <dbReference type="ARBA" id="ARBA00023110"/>
    </source>
</evidence>
<dbReference type="Proteomes" id="UP000008192">
    <property type="component" value="Chromosome"/>
</dbReference>
<comment type="similarity">
    <text evidence="2 9">Belongs to the FKBP-type PPIase family. Tig subfamily.</text>
</comment>
<dbReference type="GO" id="GO:0044183">
    <property type="term" value="F:protein folding chaperone"/>
    <property type="evidence" value="ECO:0007669"/>
    <property type="project" value="TreeGrafter"/>
</dbReference>
<evidence type="ECO:0000256" key="9">
    <source>
        <dbReference type="HAMAP-Rule" id="MF_00303"/>
    </source>
</evidence>
<dbReference type="GO" id="GO:0051301">
    <property type="term" value="P:cell division"/>
    <property type="evidence" value="ECO:0007669"/>
    <property type="project" value="UniProtKB-KW"/>
</dbReference>
<dbReference type="SUPFAM" id="SSF109998">
    <property type="entry name" value="Triger factor/SurA peptide-binding domain-like"/>
    <property type="match status" value="1"/>
</dbReference>
<keyword evidence="9" id="KW-0963">Cytoplasm</keyword>
<evidence type="ECO:0000256" key="8">
    <source>
        <dbReference type="ARBA" id="ARBA00029986"/>
    </source>
</evidence>
<dbReference type="AlphaFoldDB" id="A0AAU8PIL1"/>
<evidence type="ECO:0000256" key="6">
    <source>
        <dbReference type="ARBA" id="ARBA00023186"/>
    </source>
</evidence>
<dbReference type="InterPro" id="IPR008881">
    <property type="entry name" value="Trigger_fac_ribosome-bd_bac"/>
</dbReference>
<dbReference type="GO" id="GO:0043335">
    <property type="term" value="P:protein unfolding"/>
    <property type="evidence" value="ECO:0007669"/>
    <property type="project" value="TreeGrafter"/>
</dbReference>
<dbReference type="RefSeq" id="WP_014342456.1">
    <property type="nucleotide sequence ID" value="NC_016843.1"/>
</dbReference>
<keyword evidence="9" id="KW-0131">Cell cycle</keyword>
<feature type="domain" description="Trigger factor C-terminal" evidence="11">
    <location>
        <begin position="266"/>
        <end position="419"/>
    </location>
</feature>
<dbReference type="PIRSF" id="PIRSF003095">
    <property type="entry name" value="Trigger_factor"/>
    <property type="match status" value="1"/>
</dbReference>
<comment type="catalytic activity">
    <reaction evidence="1 9">
        <text>[protein]-peptidylproline (omega=180) = [protein]-peptidylproline (omega=0)</text>
        <dbReference type="Rhea" id="RHEA:16237"/>
        <dbReference type="Rhea" id="RHEA-COMP:10747"/>
        <dbReference type="Rhea" id="RHEA-COMP:10748"/>
        <dbReference type="ChEBI" id="CHEBI:83833"/>
        <dbReference type="ChEBI" id="CHEBI:83834"/>
        <dbReference type="EC" id="5.2.1.8"/>
    </reaction>
</comment>
<evidence type="ECO:0000256" key="3">
    <source>
        <dbReference type="ARBA" id="ARBA00013194"/>
    </source>
</evidence>
<dbReference type="GO" id="GO:0051083">
    <property type="term" value="P:'de novo' cotranslational protein folding"/>
    <property type="evidence" value="ECO:0007669"/>
    <property type="project" value="TreeGrafter"/>
</dbReference>
<dbReference type="Gene3D" id="1.10.3120.10">
    <property type="entry name" value="Trigger factor, C-terminal domain"/>
    <property type="match status" value="1"/>
</dbReference>
<dbReference type="PANTHER" id="PTHR30560:SF3">
    <property type="entry name" value="TRIGGER FACTOR-LIKE PROTEIN TIG, CHLOROPLASTIC"/>
    <property type="match status" value="1"/>
</dbReference>
<dbReference type="InterPro" id="IPR037041">
    <property type="entry name" value="Trigger_fac_C_sf"/>
</dbReference>
<dbReference type="SUPFAM" id="SSF102735">
    <property type="entry name" value="Trigger factor ribosome-binding domain"/>
    <property type="match status" value="1"/>
</dbReference>
<reference evidence="13" key="1">
    <citation type="journal article" date="2012" name="PLoS Negl. Trop. Dis.">
        <title>Whole genome sequences of three Treponema pallidum ssp. pertenue strains: yaws and syphilis treponemes differ in less than 0.2% of the genome sequence.</title>
        <authorList>
            <person name="Cejkova D."/>
            <person name="Zobanikova M."/>
            <person name="Chen L."/>
            <person name="Pospisilova P."/>
            <person name="Strouhal M."/>
            <person name="Qin X."/>
            <person name="Mikalova L."/>
            <person name="Norris S.J."/>
            <person name="Muzny D.M."/>
            <person name="Gibbs R.A."/>
            <person name="Fulton L.L."/>
            <person name="Sodergren E."/>
            <person name="Weinstock G.M."/>
            <person name="Smajs D."/>
        </authorList>
    </citation>
    <scope>NUCLEOTIDE SEQUENCE [LARGE SCALE GENOMIC DNA]</scope>
    <source>
        <strain evidence="13">Gauthier</strain>
    </source>
</reference>
<dbReference type="HAMAP" id="MF_00303">
    <property type="entry name" value="Trigger_factor_Tig"/>
    <property type="match status" value="1"/>
</dbReference>